<evidence type="ECO:0000313" key="2">
    <source>
        <dbReference type="Proteomes" id="UP001054837"/>
    </source>
</evidence>
<dbReference type="AlphaFoldDB" id="A0AAV4WF05"/>
<proteinExistence type="predicted"/>
<organism evidence="1 2">
    <name type="scientific">Caerostris darwini</name>
    <dbReference type="NCBI Taxonomy" id="1538125"/>
    <lineage>
        <taxon>Eukaryota</taxon>
        <taxon>Metazoa</taxon>
        <taxon>Ecdysozoa</taxon>
        <taxon>Arthropoda</taxon>
        <taxon>Chelicerata</taxon>
        <taxon>Arachnida</taxon>
        <taxon>Araneae</taxon>
        <taxon>Araneomorphae</taxon>
        <taxon>Entelegynae</taxon>
        <taxon>Araneoidea</taxon>
        <taxon>Araneidae</taxon>
        <taxon>Caerostris</taxon>
    </lineage>
</organism>
<dbReference type="EMBL" id="BPLQ01014560">
    <property type="protein sequence ID" value="GIY80848.1"/>
    <property type="molecule type" value="Genomic_DNA"/>
</dbReference>
<keyword evidence="2" id="KW-1185">Reference proteome</keyword>
<protein>
    <submittedName>
        <fullName evidence="1">Uncharacterized protein</fullName>
    </submittedName>
</protein>
<name>A0AAV4WF05_9ARAC</name>
<sequence>MTDNPTIYFFYPNFPPRNSTILFLSFPSSYDIRMRINSSQKLFMADIHLILSRTQSGTDIKIKGQGRNKQQTHKNLCKTNKQIKQSCQCASFQRAPATSATDRRKRMVVHVILQFLGTGHLTCS</sequence>
<gene>
    <name evidence="1" type="ORF">CDAR_571661</name>
</gene>
<accession>A0AAV4WF05</accession>
<evidence type="ECO:0000313" key="1">
    <source>
        <dbReference type="EMBL" id="GIY80848.1"/>
    </source>
</evidence>
<comment type="caution">
    <text evidence="1">The sequence shown here is derived from an EMBL/GenBank/DDBJ whole genome shotgun (WGS) entry which is preliminary data.</text>
</comment>
<dbReference type="Proteomes" id="UP001054837">
    <property type="component" value="Unassembled WGS sequence"/>
</dbReference>
<reference evidence="1 2" key="1">
    <citation type="submission" date="2021-06" db="EMBL/GenBank/DDBJ databases">
        <title>Caerostris darwini draft genome.</title>
        <authorList>
            <person name="Kono N."/>
            <person name="Arakawa K."/>
        </authorList>
    </citation>
    <scope>NUCLEOTIDE SEQUENCE [LARGE SCALE GENOMIC DNA]</scope>
</reference>